<dbReference type="PANTHER" id="PTHR11085:SF6">
    <property type="entry name" value="NAD-DEPENDENT PROTEIN DEACETYLASE SIRTUIN-2"/>
    <property type="match status" value="1"/>
</dbReference>
<dbReference type="InterPro" id="IPR050134">
    <property type="entry name" value="NAD-dep_sirtuin_deacylases"/>
</dbReference>
<name>A0A8B7ZIR5_ACAPL</name>
<dbReference type="GO" id="GO:0008270">
    <property type="term" value="F:zinc ion binding"/>
    <property type="evidence" value="ECO:0007669"/>
    <property type="project" value="UniProtKB-UniRule"/>
</dbReference>
<evidence type="ECO:0000256" key="3">
    <source>
        <dbReference type="ARBA" id="ARBA00022723"/>
    </source>
</evidence>
<dbReference type="InterPro" id="IPR003000">
    <property type="entry name" value="Sirtuin"/>
</dbReference>
<comment type="cofactor">
    <cofactor evidence="11">
        <name>Zn(2+)</name>
        <dbReference type="ChEBI" id="CHEBI:29105"/>
    </cofactor>
    <text evidence="11">Binds 1 zinc ion per subunit.</text>
</comment>
<comment type="similarity">
    <text evidence="1 8">Belongs to the sirtuin family. Class I subfamily.</text>
</comment>
<dbReference type="EC" id="2.3.1.286" evidence="8"/>
<dbReference type="RefSeq" id="XP_022103166.1">
    <property type="nucleotide sequence ID" value="XM_022247474.1"/>
</dbReference>
<evidence type="ECO:0000256" key="11">
    <source>
        <dbReference type="PIRSR" id="PIRSR037938-3"/>
    </source>
</evidence>
<dbReference type="Proteomes" id="UP000694845">
    <property type="component" value="Unplaced"/>
</dbReference>
<protein>
    <recommendedName>
        <fullName evidence="8">NAD-dependent protein deacetylase</fullName>
        <ecNumber evidence="8">2.3.1.286</ecNumber>
    </recommendedName>
</protein>
<dbReference type="OrthoDB" id="420264at2759"/>
<feature type="binding site" evidence="11 12">
    <location>
        <position position="205"/>
    </location>
    <ligand>
        <name>Zn(2+)</name>
        <dbReference type="ChEBI" id="CHEBI:29105"/>
    </ligand>
</feature>
<feature type="binding site" evidence="10">
    <location>
        <position position="307"/>
    </location>
    <ligand>
        <name>NAD(+)</name>
        <dbReference type="ChEBI" id="CHEBI:57540"/>
    </ligand>
</feature>
<feature type="binding site" evidence="10">
    <location>
        <begin position="270"/>
        <end position="272"/>
    </location>
    <ligand>
        <name>NAD(+)</name>
        <dbReference type="ChEBI" id="CHEBI:57540"/>
    </ligand>
</feature>
<proteinExistence type="inferred from homology"/>
<evidence type="ECO:0000256" key="10">
    <source>
        <dbReference type="PIRSR" id="PIRSR037938-2"/>
    </source>
</evidence>
<evidence type="ECO:0000256" key="1">
    <source>
        <dbReference type="ARBA" id="ARBA00006924"/>
    </source>
</evidence>
<feature type="domain" description="Deacetylase sirtuin-type" evidence="13">
    <location>
        <begin position="41"/>
        <end position="321"/>
    </location>
</feature>
<dbReference type="KEGG" id="aplc:110985960"/>
<gene>
    <name evidence="15" type="primary">LOC110985960</name>
</gene>
<reference evidence="15" key="1">
    <citation type="submission" date="2025-08" db="UniProtKB">
        <authorList>
            <consortium name="RefSeq"/>
        </authorList>
    </citation>
    <scope>IDENTIFICATION</scope>
</reference>
<dbReference type="PANTHER" id="PTHR11085">
    <property type="entry name" value="NAD-DEPENDENT PROTEIN DEACYLASE SIRTUIN-5, MITOCHONDRIAL-RELATED"/>
    <property type="match status" value="1"/>
</dbReference>
<dbReference type="AlphaFoldDB" id="A0A8B7ZIR5"/>
<dbReference type="GO" id="GO:0005634">
    <property type="term" value="C:nucleus"/>
    <property type="evidence" value="ECO:0007669"/>
    <property type="project" value="TreeGrafter"/>
</dbReference>
<keyword evidence="14" id="KW-1185">Reference proteome</keyword>
<dbReference type="InterPro" id="IPR029035">
    <property type="entry name" value="DHS-like_NAD/FAD-binding_dom"/>
</dbReference>
<dbReference type="Gene3D" id="3.40.50.1220">
    <property type="entry name" value="TPP-binding domain"/>
    <property type="match status" value="1"/>
</dbReference>
<feature type="binding site" evidence="11 12">
    <location>
        <position position="184"/>
    </location>
    <ligand>
        <name>Zn(2+)</name>
        <dbReference type="ChEBI" id="CHEBI:29105"/>
    </ligand>
</feature>
<comment type="catalytic activity">
    <reaction evidence="8">
        <text>N(6)-acetyl-L-lysyl-[protein] + NAD(+) + H2O = 2''-O-acetyl-ADP-D-ribose + nicotinamide + L-lysyl-[protein]</text>
        <dbReference type="Rhea" id="RHEA:43636"/>
        <dbReference type="Rhea" id="RHEA-COMP:9752"/>
        <dbReference type="Rhea" id="RHEA-COMP:10731"/>
        <dbReference type="ChEBI" id="CHEBI:15377"/>
        <dbReference type="ChEBI" id="CHEBI:17154"/>
        <dbReference type="ChEBI" id="CHEBI:29969"/>
        <dbReference type="ChEBI" id="CHEBI:57540"/>
        <dbReference type="ChEBI" id="CHEBI:61930"/>
        <dbReference type="ChEBI" id="CHEBI:83767"/>
        <dbReference type="EC" id="2.3.1.286"/>
    </reaction>
</comment>
<evidence type="ECO:0000313" key="15">
    <source>
        <dbReference type="RefSeq" id="XP_022103166.1"/>
    </source>
</evidence>
<comment type="catalytic activity">
    <reaction evidence="6">
        <text>N(6)-hexadecanoyl-L-lysyl-[protein] + NAD(+) + H2O = 2''-O-hexadecanoyl-ADP-D-ribose + nicotinamide + L-lysyl-[protein]</text>
        <dbReference type="Rhea" id="RHEA:70563"/>
        <dbReference type="Rhea" id="RHEA-COMP:9752"/>
        <dbReference type="Rhea" id="RHEA-COMP:14175"/>
        <dbReference type="ChEBI" id="CHEBI:15377"/>
        <dbReference type="ChEBI" id="CHEBI:17154"/>
        <dbReference type="ChEBI" id="CHEBI:29969"/>
        <dbReference type="ChEBI" id="CHEBI:57540"/>
        <dbReference type="ChEBI" id="CHEBI:138936"/>
        <dbReference type="ChEBI" id="CHEBI:189673"/>
    </reaction>
    <physiologicalReaction direction="left-to-right" evidence="6">
        <dbReference type="Rhea" id="RHEA:70564"/>
    </physiologicalReaction>
</comment>
<dbReference type="InterPro" id="IPR026591">
    <property type="entry name" value="Sirtuin_cat_small_dom_sf"/>
</dbReference>
<organism evidence="14 15">
    <name type="scientific">Acanthaster planci</name>
    <name type="common">Crown-of-thorns starfish</name>
    <dbReference type="NCBI Taxonomy" id="133434"/>
    <lineage>
        <taxon>Eukaryota</taxon>
        <taxon>Metazoa</taxon>
        <taxon>Echinodermata</taxon>
        <taxon>Eleutherozoa</taxon>
        <taxon>Asterozoa</taxon>
        <taxon>Asteroidea</taxon>
        <taxon>Valvatacea</taxon>
        <taxon>Valvatida</taxon>
        <taxon>Acanthasteridae</taxon>
        <taxon>Acanthaster</taxon>
    </lineage>
</organism>
<evidence type="ECO:0000256" key="7">
    <source>
        <dbReference type="ARBA" id="ARBA00048905"/>
    </source>
</evidence>
<evidence type="ECO:0000259" key="13">
    <source>
        <dbReference type="PROSITE" id="PS50305"/>
    </source>
</evidence>
<dbReference type="Pfam" id="PF02146">
    <property type="entry name" value="SIR2"/>
    <property type="match status" value="1"/>
</dbReference>
<dbReference type="GO" id="GO:0070403">
    <property type="term" value="F:NAD+ binding"/>
    <property type="evidence" value="ECO:0007669"/>
    <property type="project" value="UniProtKB-UniRule"/>
</dbReference>
<evidence type="ECO:0000256" key="4">
    <source>
        <dbReference type="ARBA" id="ARBA00022833"/>
    </source>
</evidence>
<sequence length="342" mass="38825">MSDVVVMIHTVTDDDLTALTQRLLHHNDKSSMEKTVEKPKQVLDEVSLEGMARYIKSDKCKNVIFMSGAGISTSAGLPDFRSEGSGLYNSLQKYQLPSPHLMFEIRYFKERPEPFLTLARALYPGQFKPTPCHYFIRLMSDKKLLLRDYTQNVDVLNKLAGVPEELLVEVHGSFSTAHCIEENCRKEHSPDWVKGEIFAERIPNCDQCGGLIKPDIAFFGEGPINSWHDLPKEDFPKCDLLIVMGTTLMVQPFSSLIDTVPETTPRLLINYEMCGKCDPLMKFSGQTVGFQFGYEDNYRDVAFLGSCDEGCYKLAELLGWKDELEQLIKTEHKKFDAENGRT</sequence>
<dbReference type="InterPro" id="IPR026590">
    <property type="entry name" value="Ssirtuin_cat_dom"/>
</dbReference>
<dbReference type="PIRSF" id="PIRSF037938">
    <property type="entry name" value="SIR2_euk"/>
    <property type="match status" value="1"/>
</dbReference>
<dbReference type="Gene3D" id="3.30.1600.10">
    <property type="entry name" value="SIR2/SIRT2 'Small Domain"/>
    <property type="match status" value="1"/>
</dbReference>
<evidence type="ECO:0000256" key="12">
    <source>
        <dbReference type="PROSITE-ProRule" id="PRU00236"/>
    </source>
</evidence>
<accession>A0A8B7ZIR5</accession>
<dbReference type="GeneID" id="110985960"/>
<comment type="catalytic activity">
    <reaction evidence="7">
        <text>N(6)-tetradecanoyl-L-lysyl-[protein] + NAD(+) + H2O = 2''-O-tetradecanoyl-ADP-D-ribose + nicotinamide + L-lysyl-[protein]</text>
        <dbReference type="Rhea" id="RHEA:70567"/>
        <dbReference type="Rhea" id="RHEA-COMP:9752"/>
        <dbReference type="Rhea" id="RHEA-COMP:15437"/>
        <dbReference type="ChEBI" id="CHEBI:15377"/>
        <dbReference type="ChEBI" id="CHEBI:17154"/>
        <dbReference type="ChEBI" id="CHEBI:29969"/>
        <dbReference type="ChEBI" id="CHEBI:57540"/>
        <dbReference type="ChEBI" id="CHEBI:141129"/>
        <dbReference type="ChEBI" id="CHEBI:189674"/>
    </reaction>
    <physiologicalReaction direction="left-to-right" evidence="7">
        <dbReference type="Rhea" id="RHEA:70568"/>
    </physiologicalReaction>
</comment>
<feature type="binding site" evidence="10">
    <location>
        <begin position="151"/>
        <end position="154"/>
    </location>
    <ligand>
        <name>NAD(+)</name>
        <dbReference type="ChEBI" id="CHEBI:57540"/>
    </ligand>
</feature>
<feature type="binding site" evidence="11 12">
    <location>
        <position position="208"/>
    </location>
    <ligand>
        <name>Zn(2+)</name>
        <dbReference type="ChEBI" id="CHEBI:29105"/>
    </ligand>
</feature>
<dbReference type="PROSITE" id="PS50305">
    <property type="entry name" value="SIRTUIN"/>
    <property type="match status" value="1"/>
</dbReference>
<feature type="active site" description="Proton acceptor" evidence="9 12">
    <location>
        <position position="171"/>
    </location>
</feature>
<evidence type="ECO:0000256" key="8">
    <source>
        <dbReference type="PIRNR" id="PIRNR037938"/>
    </source>
</evidence>
<feature type="binding site" evidence="10">
    <location>
        <begin position="69"/>
        <end position="73"/>
    </location>
    <ligand>
        <name>NAD(+)</name>
        <dbReference type="ChEBI" id="CHEBI:57540"/>
    </ligand>
</feature>
<evidence type="ECO:0000256" key="2">
    <source>
        <dbReference type="ARBA" id="ARBA00022679"/>
    </source>
</evidence>
<feature type="binding site" evidence="11 12">
    <location>
        <position position="179"/>
    </location>
    <ligand>
        <name>Zn(2+)</name>
        <dbReference type="ChEBI" id="CHEBI:29105"/>
    </ligand>
</feature>
<keyword evidence="2 8" id="KW-0808">Transferase</keyword>
<dbReference type="GO" id="GO:0017136">
    <property type="term" value="F:histone deacetylase activity, NAD-dependent"/>
    <property type="evidence" value="ECO:0007669"/>
    <property type="project" value="InterPro"/>
</dbReference>
<keyword evidence="5 8" id="KW-0520">NAD</keyword>
<keyword evidence="3 8" id="KW-0479">Metal-binding</keyword>
<evidence type="ECO:0000256" key="5">
    <source>
        <dbReference type="ARBA" id="ARBA00023027"/>
    </source>
</evidence>
<dbReference type="SUPFAM" id="SSF52467">
    <property type="entry name" value="DHS-like NAD/FAD-binding domain"/>
    <property type="match status" value="1"/>
</dbReference>
<evidence type="ECO:0000256" key="6">
    <source>
        <dbReference type="ARBA" id="ARBA00048378"/>
    </source>
</evidence>
<evidence type="ECO:0000256" key="9">
    <source>
        <dbReference type="PIRSR" id="PIRSR037938-1"/>
    </source>
</evidence>
<keyword evidence="4 8" id="KW-0862">Zinc</keyword>
<dbReference type="InterPro" id="IPR017328">
    <property type="entry name" value="Sirtuin_class_I"/>
</dbReference>
<feature type="binding site" evidence="10">
    <location>
        <begin position="79"/>
        <end position="81"/>
    </location>
    <ligand>
        <name>NAD(+)</name>
        <dbReference type="ChEBI" id="CHEBI:57540"/>
    </ligand>
</feature>
<evidence type="ECO:0000313" key="14">
    <source>
        <dbReference type="Proteomes" id="UP000694845"/>
    </source>
</evidence>